<evidence type="ECO:0000259" key="2">
    <source>
        <dbReference type="Pfam" id="PF07859"/>
    </source>
</evidence>
<dbReference type="Proteomes" id="UP000002256">
    <property type="component" value="Plasmid pR132503"/>
</dbReference>
<dbReference type="InterPro" id="IPR013094">
    <property type="entry name" value="AB_hydrolase_3"/>
</dbReference>
<reference evidence="3 4" key="1">
    <citation type="journal article" date="2010" name="Stand. Genomic Sci.">
        <title>Complete genome sequence of Rhizobium leguminosarum bv. trifolii strain WSM1325, an effective microsymbiont of annual Mediterranean clovers.</title>
        <authorList>
            <person name="Reeve W."/>
            <person name="O'Hara G."/>
            <person name="Chain P."/>
            <person name="Ardley J."/>
            <person name="Brau L."/>
            <person name="Nandesena K."/>
            <person name="Tiwari R."/>
            <person name="Copeland A."/>
            <person name="Nolan M."/>
            <person name="Han C."/>
            <person name="Brettin T."/>
            <person name="Land M."/>
            <person name="Ovchinikova G."/>
            <person name="Ivanova N."/>
            <person name="Mavromatis K."/>
            <person name="Markowitz V."/>
            <person name="Kyrpides N."/>
            <person name="Melino V."/>
            <person name="Denton M."/>
            <person name="Yates R."/>
            <person name="Howieson J."/>
        </authorList>
    </citation>
    <scope>NUCLEOTIDE SEQUENCE [LARGE SCALE GENOMIC DNA]</scope>
    <source>
        <strain evidence="4">WSM1325</strain>
        <plasmid evidence="4">Plasmid pR132503</plasmid>
    </source>
</reference>
<dbReference type="KEGG" id="rlg:Rleg_5823"/>
<name>C6B872_RHILS</name>
<dbReference type="PANTHER" id="PTHR48081">
    <property type="entry name" value="AB HYDROLASE SUPERFAMILY PROTEIN C4A8.06C"/>
    <property type="match status" value="1"/>
</dbReference>
<dbReference type="GO" id="GO:0016787">
    <property type="term" value="F:hydrolase activity"/>
    <property type="evidence" value="ECO:0007669"/>
    <property type="project" value="UniProtKB-KW"/>
</dbReference>
<keyword evidence="3" id="KW-0614">Plasmid</keyword>
<dbReference type="OrthoDB" id="9806180at2"/>
<proteinExistence type="predicted"/>
<dbReference type="Gene3D" id="3.40.50.1820">
    <property type="entry name" value="alpha/beta hydrolase"/>
    <property type="match status" value="1"/>
</dbReference>
<dbReference type="Pfam" id="PF07859">
    <property type="entry name" value="Abhydrolase_3"/>
    <property type="match status" value="1"/>
</dbReference>
<evidence type="ECO:0000313" key="4">
    <source>
        <dbReference type="Proteomes" id="UP000002256"/>
    </source>
</evidence>
<organism evidence="3 4">
    <name type="scientific">Rhizobium leguminosarum bv. trifolii (strain WSM1325)</name>
    <dbReference type="NCBI Taxonomy" id="395491"/>
    <lineage>
        <taxon>Bacteria</taxon>
        <taxon>Pseudomonadati</taxon>
        <taxon>Pseudomonadota</taxon>
        <taxon>Alphaproteobacteria</taxon>
        <taxon>Hyphomicrobiales</taxon>
        <taxon>Rhizobiaceae</taxon>
        <taxon>Rhizobium/Agrobacterium group</taxon>
        <taxon>Rhizobium</taxon>
    </lineage>
</organism>
<evidence type="ECO:0000256" key="1">
    <source>
        <dbReference type="ARBA" id="ARBA00022801"/>
    </source>
</evidence>
<dbReference type="HOGENOM" id="CLU_012494_13_2_5"/>
<keyword evidence="1 3" id="KW-0378">Hydrolase</keyword>
<feature type="domain" description="Alpha/beta hydrolase fold-3" evidence="2">
    <location>
        <begin position="93"/>
        <end position="293"/>
    </location>
</feature>
<dbReference type="EMBL" id="CP001625">
    <property type="protein sequence ID" value="ACS60604.1"/>
    <property type="molecule type" value="Genomic_DNA"/>
</dbReference>
<accession>C6B872</accession>
<dbReference type="PANTHER" id="PTHR48081:SF8">
    <property type="entry name" value="ALPHA_BETA HYDROLASE FOLD-3 DOMAIN-CONTAINING PROTEIN-RELATED"/>
    <property type="match status" value="1"/>
</dbReference>
<evidence type="ECO:0000313" key="3">
    <source>
        <dbReference type="EMBL" id="ACS60604.1"/>
    </source>
</evidence>
<protein>
    <submittedName>
        <fullName evidence="3">Alpha/beta hydrolase fold-3 domain protein</fullName>
    </submittedName>
</protein>
<sequence length="320" mass="35150">MSSRACDLIGRLEEKHVTRAQRLNALLHLLPRYYTDRRWNAKVANAIVLGLQSVFPSRLFHDCRVFSRSIAAGERSVGLRFLLPDGAPRGVYVHFHGGAWVLGNARLDDGITSRVAKECQLIAVAVDFRNALDDRVDLAIDDCEIALNWVVRNLSDLGVGRIVLSGESSGAHLAAQALLRLRDRGMVEAFRGFISTCGAFDFKGSRSLRSANSASLIVDAPAALRNLQRLRSSLPWNERDGPLHAQLEGLPPALFIAGELDPIVDDSIQMFRTWQDANGNASLSIVPAGPHGFNRLPTAIAKITNAYAREWLIDRCSGLH</sequence>
<dbReference type="SUPFAM" id="SSF53474">
    <property type="entry name" value="alpha/beta-Hydrolases"/>
    <property type="match status" value="1"/>
</dbReference>
<dbReference type="InterPro" id="IPR050300">
    <property type="entry name" value="GDXG_lipolytic_enzyme"/>
</dbReference>
<geneLocation type="plasmid" evidence="3 4">
    <name>pR132503</name>
</geneLocation>
<dbReference type="InterPro" id="IPR029058">
    <property type="entry name" value="AB_hydrolase_fold"/>
</dbReference>
<dbReference type="AlphaFoldDB" id="C6B872"/>
<gene>
    <name evidence="3" type="ordered locus">Rleg_5823</name>
</gene>